<proteinExistence type="predicted"/>
<protein>
    <recommendedName>
        <fullName evidence="3">F-box domain-containing protein</fullName>
    </recommendedName>
</protein>
<keyword evidence="2" id="KW-1185">Reference proteome</keyword>
<gene>
    <name evidence="1" type="ORF">BO78DRAFT_422407</name>
</gene>
<dbReference type="Proteomes" id="UP000248423">
    <property type="component" value="Unassembled WGS sequence"/>
</dbReference>
<dbReference type="OrthoDB" id="4485631at2759"/>
<dbReference type="EMBL" id="KZ826392">
    <property type="protein sequence ID" value="PYI02618.1"/>
    <property type="molecule type" value="Genomic_DNA"/>
</dbReference>
<dbReference type="VEuPathDB" id="FungiDB:BO78DRAFT_422407"/>
<reference evidence="1 2" key="1">
    <citation type="submission" date="2018-02" db="EMBL/GenBank/DDBJ databases">
        <title>The genomes of Aspergillus section Nigri reveals drivers in fungal speciation.</title>
        <authorList>
            <consortium name="DOE Joint Genome Institute"/>
            <person name="Vesth T.C."/>
            <person name="Nybo J."/>
            <person name="Theobald S."/>
            <person name="Brandl J."/>
            <person name="Frisvad J.C."/>
            <person name="Nielsen K.F."/>
            <person name="Lyhne E.K."/>
            <person name="Kogle M.E."/>
            <person name="Kuo A."/>
            <person name="Riley R."/>
            <person name="Clum A."/>
            <person name="Nolan M."/>
            <person name="Lipzen A."/>
            <person name="Salamov A."/>
            <person name="Henrissat B."/>
            <person name="Wiebenga A."/>
            <person name="De vries R.P."/>
            <person name="Grigoriev I.V."/>
            <person name="Mortensen U.H."/>
            <person name="Andersen M.R."/>
            <person name="Baker S.E."/>
        </authorList>
    </citation>
    <scope>NUCLEOTIDE SEQUENCE [LARGE SCALE GENOMIC DNA]</scope>
    <source>
        <strain evidence="1 2">CBS 121057</strain>
    </source>
</reference>
<dbReference type="AlphaFoldDB" id="A0A319E7N6"/>
<name>A0A319E7N6_ASPSB</name>
<organism evidence="1 2">
    <name type="scientific">Aspergillus sclerotiicarbonarius (strain CBS 121057 / IBT 28362)</name>
    <dbReference type="NCBI Taxonomy" id="1448318"/>
    <lineage>
        <taxon>Eukaryota</taxon>
        <taxon>Fungi</taxon>
        <taxon>Dikarya</taxon>
        <taxon>Ascomycota</taxon>
        <taxon>Pezizomycotina</taxon>
        <taxon>Eurotiomycetes</taxon>
        <taxon>Eurotiomycetidae</taxon>
        <taxon>Eurotiales</taxon>
        <taxon>Aspergillaceae</taxon>
        <taxon>Aspergillus</taxon>
        <taxon>Aspergillus subgen. Circumdati</taxon>
    </lineage>
</organism>
<accession>A0A319E7N6</accession>
<evidence type="ECO:0000313" key="1">
    <source>
        <dbReference type="EMBL" id="PYI02618.1"/>
    </source>
</evidence>
<evidence type="ECO:0000313" key="2">
    <source>
        <dbReference type="Proteomes" id="UP000248423"/>
    </source>
</evidence>
<sequence length="108" mass="12706">MAKIVPPPEIILIIMDLLEGPRDMEALLTAFPRWEQVIPECYWRIRFIKTLILENEELPGPDNLDWKHAYHKIDHAFYGIPGLNNQRLIGRRLEKTRTIFFGHLRMGG</sequence>
<evidence type="ECO:0008006" key="3">
    <source>
        <dbReference type="Google" id="ProtNLM"/>
    </source>
</evidence>